<dbReference type="GO" id="GO:0035556">
    <property type="term" value="P:intracellular signal transduction"/>
    <property type="evidence" value="ECO:0007669"/>
    <property type="project" value="TreeGrafter"/>
</dbReference>
<dbReference type="PANTHER" id="PTHR24346">
    <property type="entry name" value="MAP/MICROTUBULE AFFINITY-REGULATING KINASE"/>
    <property type="match status" value="1"/>
</dbReference>
<dbReference type="GO" id="GO:0005524">
    <property type="term" value="F:ATP binding"/>
    <property type="evidence" value="ECO:0007669"/>
    <property type="project" value="UniProtKB-KW"/>
</dbReference>
<evidence type="ECO:0000256" key="1">
    <source>
        <dbReference type="ARBA" id="ARBA00022741"/>
    </source>
</evidence>
<sequence>MIVKGSGHLYTISPNEREKRRRQINNHSVDTTLLNYSNFSSIHKLVYLVLHINKSKNYSIPSMTKNDNKRPLFIWNDCGDQDEDNKIIESNKKNCIENNKKKNLFHYIKSKSWFKSKIPHSNEGSLKNTNNCINKDFSKTIIKNDLLKYGSNICLSNNQLSTICIKTHSLPTIIYDKNVKDSHKIYHDDKKMDDNLAIQQSFSLKINGYQITKHIAFGGFSTVYKAKHLLTSVLVAIKHIDIKKMASDNGKFIDDDNNEIPFHEKYEKELKMLKNEKSILQKMNHKHIVKLYHVIESPDLKYFTLITELCNGLDLFDEILQNGAFNYTDTKHIYSQFIIGLHYLHTHNIAHLDLKPENIIVSKIGHVKIIDFGMALEFTHADTTMASFSDLKVDEIINDSNRHKIKIIRGCGTLKYMGPEILKSEPFNPFKADIWAAGLILYVMIKGSFLFDGNHKDDVLDEIKKKFDIIRAQSFSPHNGKKKEIIDRKYLYHTRYPILTSSVVKIKNQSSKCMYFTDYYDIDNLLVNMLRIHPYRRWDTDQILCKGDFIIKDTNICNEIEKRKKIRKRNGKKLFCGLLGQLKTNNINDSILEDKIKFDDKRLKQMKALGYPIQSTKESIRKNLYDTPHSIYNLLGVQNQQKNTFNK</sequence>
<evidence type="ECO:0000313" key="5">
    <source>
        <dbReference type="WBParaSite" id="TCONS_00007821.p1"/>
    </source>
</evidence>
<evidence type="ECO:0000259" key="3">
    <source>
        <dbReference type="PROSITE" id="PS50011"/>
    </source>
</evidence>
<dbReference type="Gene3D" id="1.10.510.10">
    <property type="entry name" value="Transferase(Phosphotransferase) domain 1"/>
    <property type="match status" value="1"/>
</dbReference>
<organism evidence="4 5">
    <name type="scientific">Strongyloides stercoralis</name>
    <name type="common">Threadworm</name>
    <dbReference type="NCBI Taxonomy" id="6248"/>
    <lineage>
        <taxon>Eukaryota</taxon>
        <taxon>Metazoa</taxon>
        <taxon>Ecdysozoa</taxon>
        <taxon>Nematoda</taxon>
        <taxon>Chromadorea</taxon>
        <taxon>Rhabditida</taxon>
        <taxon>Tylenchina</taxon>
        <taxon>Panagrolaimomorpha</taxon>
        <taxon>Strongyloidoidea</taxon>
        <taxon>Strongyloididae</taxon>
        <taxon>Strongyloides</taxon>
    </lineage>
</organism>
<accession>A0AAF5I0S8</accession>
<feature type="domain" description="Protein kinase" evidence="3">
    <location>
        <begin position="209"/>
        <end position="550"/>
    </location>
</feature>
<dbReference type="InterPro" id="IPR011009">
    <property type="entry name" value="Kinase-like_dom_sf"/>
</dbReference>
<dbReference type="GO" id="GO:0004674">
    <property type="term" value="F:protein serine/threonine kinase activity"/>
    <property type="evidence" value="ECO:0007669"/>
    <property type="project" value="TreeGrafter"/>
</dbReference>
<keyword evidence="4" id="KW-1185">Reference proteome</keyword>
<dbReference type="WBParaSite" id="TCONS_00007821.p1">
    <property type="protein sequence ID" value="TCONS_00007821.p1"/>
    <property type="gene ID" value="XLOC_005826"/>
</dbReference>
<dbReference type="Proteomes" id="UP000035681">
    <property type="component" value="Unplaced"/>
</dbReference>
<dbReference type="PANTHER" id="PTHR24346:SF30">
    <property type="entry name" value="MATERNAL EMBRYONIC LEUCINE ZIPPER KINASE"/>
    <property type="match status" value="1"/>
</dbReference>
<dbReference type="GO" id="GO:0005737">
    <property type="term" value="C:cytoplasm"/>
    <property type="evidence" value="ECO:0007669"/>
    <property type="project" value="TreeGrafter"/>
</dbReference>
<dbReference type="SUPFAM" id="SSF56112">
    <property type="entry name" value="Protein kinase-like (PK-like)"/>
    <property type="match status" value="1"/>
</dbReference>
<proteinExistence type="predicted"/>
<reference evidence="5" key="1">
    <citation type="submission" date="2024-02" db="UniProtKB">
        <authorList>
            <consortium name="WormBaseParasite"/>
        </authorList>
    </citation>
    <scope>IDENTIFICATION</scope>
</reference>
<evidence type="ECO:0000256" key="2">
    <source>
        <dbReference type="ARBA" id="ARBA00022840"/>
    </source>
</evidence>
<evidence type="ECO:0000313" key="4">
    <source>
        <dbReference type="Proteomes" id="UP000035681"/>
    </source>
</evidence>
<dbReference type="SMART" id="SM00220">
    <property type="entry name" value="S_TKc"/>
    <property type="match status" value="1"/>
</dbReference>
<dbReference type="PROSITE" id="PS00108">
    <property type="entry name" value="PROTEIN_KINASE_ST"/>
    <property type="match status" value="1"/>
</dbReference>
<dbReference type="InterPro" id="IPR000719">
    <property type="entry name" value="Prot_kinase_dom"/>
</dbReference>
<dbReference type="AlphaFoldDB" id="A0AAF5I0S8"/>
<dbReference type="PROSITE" id="PS50011">
    <property type="entry name" value="PROTEIN_KINASE_DOM"/>
    <property type="match status" value="1"/>
</dbReference>
<keyword evidence="1" id="KW-0547">Nucleotide-binding</keyword>
<name>A0AAF5I0S8_STRER</name>
<keyword evidence="2" id="KW-0067">ATP-binding</keyword>
<dbReference type="Pfam" id="PF00069">
    <property type="entry name" value="Pkinase"/>
    <property type="match status" value="1"/>
</dbReference>
<protein>
    <submittedName>
        <fullName evidence="5">Protein kinase domain-containing protein</fullName>
    </submittedName>
</protein>
<dbReference type="InterPro" id="IPR008271">
    <property type="entry name" value="Ser/Thr_kinase_AS"/>
</dbReference>